<name>A0A9Q1FQL3_SYNKA</name>
<accession>A0A9Q1FQL3</accession>
<comment type="caution">
    <text evidence="1">The sequence shown here is derived from an EMBL/GenBank/DDBJ whole genome shotgun (WGS) entry which is preliminary data.</text>
</comment>
<evidence type="ECO:0000313" key="2">
    <source>
        <dbReference type="Proteomes" id="UP001152622"/>
    </source>
</evidence>
<proteinExistence type="predicted"/>
<dbReference type="EMBL" id="JAINUF010000004">
    <property type="protein sequence ID" value="KAJ8364020.1"/>
    <property type="molecule type" value="Genomic_DNA"/>
</dbReference>
<reference evidence="1" key="1">
    <citation type="journal article" date="2023" name="Science">
        <title>Genome structures resolve the early diversification of teleost fishes.</title>
        <authorList>
            <person name="Parey E."/>
            <person name="Louis A."/>
            <person name="Montfort J."/>
            <person name="Bouchez O."/>
            <person name="Roques C."/>
            <person name="Iampietro C."/>
            <person name="Lluch J."/>
            <person name="Castinel A."/>
            <person name="Donnadieu C."/>
            <person name="Desvignes T."/>
            <person name="Floi Bucao C."/>
            <person name="Jouanno E."/>
            <person name="Wen M."/>
            <person name="Mejri S."/>
            <person name="Dirks R."/>
            <person name="Jansen H."/>
            <person name="Henkel C."/>
            <person name="Chen W.J."/>
            <person name="Zahm M."/>
            <person name="Cabau C."/>
            <person name="Klopp C."/>
            <person name="Thompson A.W."/>
            <person name="Robinson-Rechavi M."/>
            <person name="Braasch I."/>
            <person name="Lecointre G."/>
            <person name="Bobe J."/>
            <person name="Postlethwait J.H."/>
            <person name="Berthelot C."/>
            <person name="Roest Crollius H."/>
            <person name="Guiguen Y."/>
        </authorList>
    </citation>
    <scope>NUCLEOTIDE SEQUENCE</scope>
    <source>
        <strain evidence="1">WJC10195</strain>
    </source>
</reference>
<gene>
    <name evidence="1" type="ORF">SKAU_G00128510</name>
</gene>
<dbReference type="Proteomes" id="UP001152622">
    <property type="component" value="Chromosome 4"/>
</dbReference>
<keyword evidence="2" id="KW-1185">Reference proteome</keyword>
<organism evidence="1 2">
    <name type="scientific">Synaphobranchus kaupii</name>
    <name type="common">Kaup's arrowtooth eel</name>
    <dbReference type="NCBI Taxonomy" id="118154"/>
    <lineage>
        <taxon>Eukaryota</taxon>
        <taxon>Metazoa</taxon>
        <taxon>Chordata</taxon>
        <taxon>Craniata</taxon>
        <taxon>Vertebrata</taxon>
        <taxon>Euteleostomi</taxon>
        <taxon>Actinopterygii</taxon>
        <taxon>Neopterygii</taxon>
        <taxon>Teleostei</taxon>
        <taxon>Anguilliformes</taxon>
        <taxon>Synaphobranchidae</taxon>
        <taxon>Synaphobranchus</taxon>
    </lineage>
</organism>
<sequence>MRVPFRRIRRWMLGWRVLESSAEDEWPGTENRFSRITPTTRAAAIPLTPPPARRSALHWGEYGTAATLPRMRATQDRLDS</sequence>
<protein>
    <submittedName>
        <fullName evidence="1">Uncharacterized protein</fullName>
    </submittedName>
</protein>
<dbReference type="AlphaFoldDB" id="A0A9Q1FQL3"/>
<evidence type="ECO:0000313" key="1">
    <source>
        <dbReference type="EMBL" id="KAJ8364020.1"/>
    </source>
</evidence>